<name>A0A147DU09_9MICO</name>
<proteinExistence type="predicted"/>
<dbReference type="Proteomes" id="UP000072763">
    <property type="component" value="Unassembled WGS sequence"/>
</dbReference>
<keyword evidence="5" id="KW-1185">Reference proteome</keyword>
<dbReference type="EMBL" id="LDRC01000010">
    <property type="protein sequence ID" value="KTR53819.1"/>
    <property type="molecule type" value="Genomic_DNA"/>
</dbReference>
<evidence type="ECO:0000313" key="4">
    <source>
        <dbReference type="Proteomes" id="UP000072763"/>
    </source>
</evidence>
<evidence type="ECO:0000313" key="2">
    <source>
        <dbReference type="EMBL" id="KTR41034.1"/>
    </source>
</evidence>
<dbReference type="OrthoDB" id="5023966at2"/>
<feature type="transmembrane region" description="Helical" evidence="1">
    <location>
        <begin position="59"/>
        <end position="79"/>
    </location>
</feature>
<dbReference type="AlphaFoldDB" id="A0A147DU09"/>
<feature type="transmembrane region" description="Helical" evidence="1">
    <location>
        <begin position="30"/>
        <end position="47"/>
    </location>
</feature>
<sequence length="104" mass="10663">MTTVLNALLAVVVVTAALVATSLDRRTAALLGAGGSTVGSFLTWVVAPRAWTDVAIVPWVAAVAGTVACIALWSAVRLYSGIFEPMRAPHDDDTAALATVGADR</sequence>
<evidence type="ECO:0000313" key="3">
    <source>
        <dbReference type="EMBL" id="KTR53819.1"/>
    </source>
</evidence>
<evidence type="ECO:0000256" key="1">
    <source>
        <dbReference type="SAM" id="Phobius"/>
    </source>
</evidence>
<dbReference type="PATRIC" id="fig|465820.3.peg.1036"/>
<dbReference type="RefSeq" id="WP_058728316.1">
    <property type="nucleotide sequence ID" value="NZ_LDRB01000022.1"/>
</dbReference>
<dbReference type="EMBL" id="LDRB01000022">
    <property type="protein sequence ID" value="KTR41034.1"/>
    <property type="molecule type" value="Genomic_DNA"/>
</dbReference>
<gene>
    <name evidence="2" type="ORF">NS263_05665</name>
    <name evidence="3" type="ORF">NS359_02140</name>
</gene>
<feature type="transmembrane region" description="Helical" evidence="1">
    <location>
        <begin position="6"/>
        <end position="23"/>
    </location>
</feature>
<keyword evidence="1" id="KW-0472">Membrane</keyword>
<comment type="caution">
    <text evidence="3">The sequence shown here is derived from an EMBL/GenBank/DDBJ whole genome shotgun (WGS) entry which is preliminary data.</text>
</comment>
<dbReference type="STRING" id="465820.NS263_05665"/>
<evidence type="ECO:0000313" key="5">
    <source>
        <dbReference type="Proteomes" id="UP000078335"/>
    </source>
</evidence>
<accession>A0A147DU09</accession>
<reference evidence="4 5" key="1">
    <citation type="journal article" date="2016" name="Front. Microbiol.">
        <title>Genomic Resource of Rice Seed Associated Bacteria.</title>
        <authorList>
            <person name="Midha S."/>
            <person name="Bansal K."/>
            <person name="Sharma S."/>
            <person name="Kumar N."/>
            <person name="Patil P.P."/>
            <person name="Chaudhry V."/>
            <person name="Patil P.B."/>
        </authorList>
    </citation>
    <scope>NUCLEOTIDE SEQUENCE [LARGE SCALE GENOMIC DNA]</scope>
    <source>
        <strain evidence="2 5">NS263</strain>
        <strain evidence="3 4">NS359</strain>
    </source>
</reference>
<keyword evidence="1" id="KW-0812">Transmembrane</keyword>
<keyword evidence="1" id="KW-1133">Transmembrane helix</keyword>
<organism evidence="3 4">
    <name type="scientific">Curtobacterium oceanosedimentum</name>
    <dbReference type="NCBI Taxonomy" id="465820"/>
    <lineage>
        <taxon>Bacteria</taxon>
        <taxon>Bacillati</taxon>
        <taxon>Actinomycetota</taxon>
        <taxon>Actinomycetes</taxon>
        <taxon>Micrococcales</taxon>
        <taxon>Microbacteriaceae</taxon>
        <taxon>Curtobacterium</taxon>
    </lineage>
</organism>
<protein>
    <submittedName>
        <fullName evidence="3">Uncharacterized protein</fullName>
    </submittedName>
</protein>
<dbReference type="Proteomes" id="UP000078335">
    <property type="component" value="Unassembled WGS sequence"/>
</dbReference>